<dbReference type="EMBL" id="FLRJ01000162">
    <property type="protein sequence ID" value="SBT72826.1"/>
    <property type="molecule type" value="Genomic_DNA"/>
</dbReference>
<dbReference type="Proteomes" id="UP000243200">
    <property type="component" value="Unassembled WGS sequence"/>
</dbReference>
<sequence>MEGNGNGDHISIDLTKIPQIAVEYLMYGATCLFEGKTDQECISSFLRFLSFVGCVLLIIGLICTYLYRSGLCCCKPSSTNENNEENDLYGGFEEMQQQQLFNSLMADVPMNQQGGKKGKKKKKSSKNQRKTKKENSKNNNIQIGYQGNS</sequence>
<feature type="region of interest" description="Disordered" evidence="1">
    <location>
        <begin position="109"/>
        <end position="149"/>
    </location>
</feature>
<organism evidence="3 4">
    <name type="scientific">Plasmodium ovale</name>
    <name type="common">malaria parasite P. ovale</name>
    <dbReference type="NCBI Taxonomy" id="36330"/>
    <lineage>
        <taxon>Eukaryota</taxon>
        <taxon>Sar</taxon>
        <taxon>Alveolata</taxon>
        <taxon>Apicomplexa</taxon>
        <taxon>Aconoidasida</taxon>
        <taxon>Haemosporida</taxon>
        <taxon>Plasmodiidae</taxon>
        <taxon>Plasmodium</taxon>
        <taxon>Plasmodium (Plasmodium)</taxon>
    </lineage>
</organism>
<protein>
    <submittedName>
        <fullName evidence="3">Uncharacterized protein</fullName>
    </submittedName>
</protein>
<keyword evidence="2" id="KW-1133">Transmembrane helix</keyword>
<evidence type="ECO:0000313" key="4">
    <source>
        <dbReference type="Proteomes" id="UP000243200"/>
    </source>
</evidence>
<evidence type="ECO:0000256" key="2">
    <source>
        <dbReference type="SAM" id="Phobius"/>
    </source>
</evidence>
<reference evidence="3 4" key="1">
    <citation type="submission" date="2016-06" db="EMBL/GenBank/DDBJ databases">
        <authorList>
            <consortium name="Pathogen Informatics"/>
        </authorList>
    </citation>
    <scope>NUCLEOTIDE SEQUENCE [LARGE SCALE GENOMIC DNA]</scope>
</reference>
<dbReference type="AlphaFoldDB" id="A0A1C3KGN7"/>
<feature type="compositionally biased region" description="Basic residues" evidence="1">
    <location>
        <begin position="116"/>
        <end position="132"/>
    </location>
</feature>
<keyword evidence="2" id="KW-0472">Membrane</keyword>
<gene>
    <name evidence="3" type="primary">PowCR01_000059100</name>
    <name evidence="3" type="ORF">POWCR01_000059100</name>
</gene>
<evidence type="ECO:0000313" key="3">
    <source>
        <dbReference type="EMBL" id="SBT72826.1"/>
    </source>
</evidence>
<feature type="compositionally biased region" description="Polar residues" evidence="1">
    <location>
        <begin position="137"/>
        <end position="149"/>
    </location>
</feature>
<accession>A0A1C3KGN7</accession>
<proteinExistence type="predicted"/>
<dbReference type="VEuPathDB" id="PlasmoDB:POWCR01_000059100"/>
<name>A0A1C3KGN7_PLAOA</name>
<evidence type="ECO:0000256" key="1">
    <source>
        <dbReference type="SAM" id="MobiDB-lite"/>
    </source>
</evidence>
<feature type="transmembrane region" description="Helical" evidence="2">
    <location>
        <begin position="45"/>
        <end position="67"/>
    </location>
</feature>
<keyword evidence="2" id="KW-0812">Transmembrane</keyword>